<dbReference type="RefSeq" id="WP_155599733.1">
    <property type="nucleotide sequence ID" value="NZ_RCNR01000014.1"/>
</dbReference>
<dbReference type="OrthoDB" id="1357763at2"/>
<reference evidence="3 4" key="1">
    <citation type="journal article" date="2019" name="Mar. Drugs">
        <title>Comparative Genomics and CAZyme Genome Repertoires of Marine Zobellia amurskyensis KMM 3526(T) and Zobellia laminariae KMM 3676(T).</title>
        <authorList>
            <person name="Chernysheva N."/>
            <person name="Bystritskaya E."/>
            <person name="Stenkova A."/>
            <person name="Golovkin I."/>
            <person name="Nedashkovskaya O."/>
            <person name="Isaeva M."/>
        </authorList>
    </citation>
    <scope>NUCLEOTIDE SEQUENCE [LARGE SCALE GENOMIC DNA]</scope>
    <source>
        <strain evidence="3 4">KMM 3526</strain>
    </source>
</reference>
<organism evidence="3 4">
    <name type="scientific">Zobellia amurskyensis</name>
    <dbReference type="NCBI Taxonomy" id="248905"/>
    <lineage>
        <taxon>Bacteria</taxon>
        <taxon>Pseudomonadati</taxon>
        <taxon>Bacteroidota</taxon>
        <taxon>Flavobacteriia</taxon>
        <taxon>Flavobacteriales</taxon>
        <taxon>Flavobacteriaceae</taxon>
        <taxon>Zobellia</taxon>
    </lineage>
</organism>
<dbReference type="Proteomes" id="UP000540519">
    <property type="component" value="Unassembled WGS sequence"/>
</dbReference>
<evidence type="ECO:0000313" key="3">
    <source>
        <dbReference type="EMBL" id="MUH36089.1"/>
    </source>
</evidence>
<feature type="chain" id="PRO_5031547742" evidence="1">
    <location>
        <begin position="21"/>
        <end position="150"/>
    </location>
</feature>
<gene>
    <name evidence="3" type="ORF">D9O36_09570</name>
</gene>
<keyword evidence="1" id="KW-0732">Signal</keyword>
<evidence type="ECO:0000256" key="1">
    <source>
        <dbReference type="SAM" id="SignalP"/>
    </source>
</evidence>
<evidence type="ECO:0000313" key="4">
    <source>
        <dbReference type="Proteomes" id="UP000540519"/>
    </source>
</evidence>
<protein>
    <submittedName>
        <fullName evidence="3">Nuclear transport factor 2 family protein</fullName>
    </submittedName>
</protein>
<feature type="domain" description="DUF4440" evidence="2">
    <location>
        <begin position="33"/>
        <end position="143"/>
    </location>
</feature>
<accession>A0A7X2ZTK6</accession>
<name>A0A7X2ZTK6_9FLAO</name>
<dbReference type="InterPro" id="IPR032710">
    <property type="entry name" value="NTF2-like_dom_sf"/>
</dbReference>
<dbReference type="Pfam" id="PF14534">
    <property type="entry name" value="DUF4440"/>
    <property type="match status" value="1"/>
</dbReference>
<feature type="signal peptide" evidence="1">
    <location>
        <begin position="1"/>
        <end position="20"/>
    </location>
</feature>
<proteinExistence type="predicted"/>
<evidence type="ECO:0000259" key="2">
    <source>
        <dbReference type="Pfam" id="PF14534"/>
    </source>
</evidence>
<dbReference type="AlphaFoldDB" id="A0A7X2ZTK6"/>
<comment type="caution">
    <text evidence="3">The sequence shown here is derived from an EMBL/GenBank/DDBJ whole genome shotgun (WGS) entry which is preliminary data.</text>
</comment>
<sequence length="150" mass="16969">MKSATLLIAIVFVSSFLEMAAQATSEDQLKETITNLDAEYFEAYNTCNMEKQAEMYAEDLEFYHDKGGLSTSKQDLLESLKKNICGKVTRELVEGSIEVYPINGFGAVEIGLHKFHNNQEPDAISKPGKFIMIWQQTDSIWKITRVISLH</sequence>
<dbReference type="EMBL" id="RCNR01000014">
    <property type="protein sequence ID" value="MUH36089.1"/>
    <property type="molecule type" value="Genomic_DNA"/>
</dbReference>
<keyword evidence="4" id="KW-1185">Reference proteome</keyword>
<dbReference type="Gene3D" id="3.10.450.50">
    <property type="match status" value="1"/>
</dbReference>
<dbReference type="SUPFAM" id="SSF54427">
    <property type="entry name" value="NTF2-like"/>
    <property type="match status" value="1"/>
</dbReference>
<dbReference type="InterPro" id="IPR027843">
    <property type="entry name" value="DUF4440"/>
</dbReference>